<evidence type="ECO:0000313" key="1">
    <source>
        <dbReference type="EMBL" id="SDR74233.1"/>
    </source>
</evidence>
<name>A0ABY0TXS0_9FLAO</name>
<proteinExistence type="predicted"/>
<gene>
    <name evidence="1" type="ORF">SAMN05192545_0007</name>
</gene>
<evidence type="ECO:0000313" key="2">
    <source>
        <dbReference type="Proteomes" id="UP000199574"/>
    </source>
</evidence>
<organism evidence="1 2">
    <name type="scientific">Maribacter dokdonensis</name>
    <dbReference type="NCBI Taxonomy" id="320912"/>
    <lineage>
        <taxon>Bacteria</taxon>
        <taxon>Pseudomonadati</taxon>
        <taxon>Bacteroidota</taxon>
        <taxon>Flavobacteriia</taxon>
        <taxon>Flavobacteriales</taxon>
        <taxon>Flavobacteriaceae</taxon>
        <taxon>Maribacter</taxon>
    </lineage>
</organism>
<reference evidence="1 2" key="1">
    <citation type="submission" date="2016-10" db="EMBL/GenBank/DDBJ databases">
        <authorList>
            <person name="Varghese N."/>
            <person name="Submissions S."/>
        </authorList>
    </citation>
    <scope>NUCLEOTIDE SEQUENCE [LARGE SCALE GENOMIC DNA]</scope>
    <source>
        <strain evidence="1 2">MAR_2009_60</strain>
    </source>
</reference>
<keyword evidence="2" id="KW-1185">Reference proteome</keyword>
<accession>A0ABY0TXS0</accession>
<dbReference type="Proteomes" id="UP000199574">
    <property type="component" value="Chromosome I"/>
</dbReference>
<sequence>MKKDPGVKRYGTIAQITERTNPELVETPTTV</sequence>
<dbReference type="EMBL" id="LT629754">
    <property type="protein sequence ID" value="SDR74233.1"/>
    <property type="molecule type" value="Genomic_DNA"/>
</dbReference>
<protein>
    <submittedName>
        <fullName evidence="1">Uncharacterized protein</fullName>
    </submittedName>
</protein>